<dbReference type="GeneID" id="117570803"/>
<reference evidence="2" key="1">
    <citation type="submission" date="2025-08" db="UniProtKB">
        <authorList>
            <consortium name="RefSeq"/>
        </authorList>
    </citation>
    <scope>IDENTIFICATION</scope>
    <source>
        <strain evidence="2">15112-1751.03</strain>
        <tissue evidence="2">Whole Adult</tissue>
    </source>
</reference>
<evidence type="ECO:0000313" key="2">
    <source>
        <dbReference type="RefSeq" id="XP_034108550.1"/>
    </source>
</evidence>
<dbReference type="RefSeq" id="XP_034108550.1">
    <property type="nucleotide sequence ID" value="XM_034252659.2"/>
</dbReference>
<gene>
    <name evidence="2" type="primary">LOC117570803</name>
</gene>
<dbReference type="Proteomes" id="UP000515160">
    <property type="component" value="Chromosome 3"/>
</dbReference>
<keyword evidence="1" id="KW-1185">Reference proteome</keyword>
<dbReference type="OrthoDB" id="8030174at2759"/>
<proteinExistence type="predicted"/>
<protein>
    <submittedName>
        <fullName evidence="2">Uncharacterized protein LOC117570803</fullName>
    </submittedName>
</protein>
<sequence>MAKEVITTDQLKYYRLVAENDDRSKERWQKNFSWYPGRQNIEFSRVAQIYCDSRHTYGDETFMKYAQRKRLHNKYTTTVKH</sequence>
<accession>A0A6P8XB18</accession>
<name>A0A6P8XB18_DROAB</name>
<evidence type="ECO:0000313" key="1">
    <source>
        <dbReference type="Proteomes" id="UP000515160"/>
    </source>
</evidence>
<organism evidence="1 2">
    <name type="scientific">Drosophila albomicans</name>
    <name type="common">Fruit fly</name>
    <dbReference type="NCBI Taxonomy" id="7291"/>
    <lineage>
        <taxon>Eukaryota</taxon>
        <taxon>Metazoa</taxon>
        <taxon>Ecdysozoa</taxon>
        <taxon>Arthropoda</taxon>
        <taxon>Hexapoda</taxon>
        <taxon>Insecta</taxon>
        <taxon>Pterygota</taxon>
        <taxon>Neoptera</taxon>
        <taxon>Endopterygota</taxon>
        <taxon>Diptera</taxon>
        <taxon>Brachycera</taxon>
        <taxon>Muscomorpha</taxon>
        <taxon>Ephydroidea</taxon>
        <taxon>Drosophilidae</taxon>
        <taxon>Drosophila</taxon>
    </lineage>
</organism>
<dbReference type="AlphaFoldDB" id="A0A6P8XB18"/>